<feature type="compositionally biased region" description="Acidic residues" evidence="1">
    <location>
        <begin position="195"/>
        <end position="227"/>
    </location>
</feature>
<dbReference type="RefSeq" id="WP_085323435.1">
    <property type="nucleotide sequence ID" value="NZ_NCXP01000001.1"/>
</dbReference>
<feature type="region of interest" description="Disordered" evidence="1">
    <location>
        <begin position="186"/>
        <end position="263"/>
    </location>
</feature>
<keyword evidence="3" id="KW-1185">Reference proteome</keyword>
<dbReference type="Proteomes" id="UP000193247">
    <property type="component" value="Unassembled WGS sequence"/>
</dbReference>
<evidence type="ECO:0000256" key="1">
    <source>
        <dbReference type="SAM" id="MobiDB-lite"/>
    </source>
</evidence>
<accession>A0A1X2M0Y3</accession>
<evidence type="ECO:0000313" key="2">
    <source>
        <dbReference type="EMBL" id="OSC43297.1"/>
    </source>
</evidence>
<organism evidence="2 3">
    <name type="scientific">Mycobacterium decipiens</name>
    <dbReference type="NCBI Taxonomy" id="1430326"/>
    <lineage>
        <taxon>Bacteria</taxon>
        <taxon>Bacillati</taxon>
        <taxon>Actinomycetota</taxon>
        <taxon>Actinomycetes</taxon>
        <taxon>Mycobacteriales</taxon>
        <taxon>Mycobacteriaceae</taxon>
        <taxon>Mycobacterium</taxon>
    </lineage>
</organism>
<comment type="caution">
    <text evidence="2">The sequence shown here is derived from an EMBL/GenBank/DDBJ whole genome shotgun (WGS) entry which is preliminary data.</text>
</comment>
<evidence type="ECO:0000313" key="3">
    <source>
        <dbReference type="Proteomes" id="UP000193247"/>
    </source>
</evidence>
<dbReference type="EMBL" id="NCXP01000001">
    <property type="protein sequence ID" value="OSC43297.1"/>
    <property type="molecule type" value="Genomic_DNA"/>
</dbReference>
<protein>
    <submittedName>
        <fullName evidence="2">Primosomal protein</fullName>
    </submittedName>
</protein>
<dbReference type="AlphaFoldDB" id="A0A1X2M0Y3"/>
<dbReference type="OrthoDB" id="3350465at2"/>
<proteinExistence type="predicted"/>
<reference evidence="2 3" key="1">
    <citation type="submission" date="2017-04" db="EMBL/GenBank/DDBJ databases">
        <title>The new phylogeny of genus Mycobacterium.</title>
        <authorList>
            <person name="Tortoli E."/>
            <person name="Trovato A."/>
            <person name="Cirillo D.M."/>
        </authorList>
    </citation>
    <scope>NUCLEOTIDE SEQUENCE [LARGE SCALE GENOMIC DNA]</scope>
    <source>
        <strain evidence="2 3">TBL 1200985</strain>
    </source>
</reference>
<dbReference type="STRING" id="1430326.B8W66_01175"/>
<gene>
    <name evidence="2" type="ORF">B8W66_01175</name>
</gene>
<name>A0A1X2M0Y3_9MYCO</name>
<sequence length="450" mass="49025">MVADLVPIRLSLSAGDRYTLWAPRWRDAGDEWEAFLGKDDDLYGFESVSDLVAFVRTDSENDLVDHPAWTDLTGVHPHKLNPADDNQFDLVVVEELVAEKPTEESVAALAATLSIVSSIGSVCELAAVSKFFNGNPILGTVSGGIDHFTGKAGHKRWNSIAEVIGRSWDDVLKAIDAIISTPEVDAELSAKAAEELAEEPEEPEEPEESEQPNEPEESEQPEAEEQAAEQAAQESAESDDEASEPVAETAEATEAEARAPGDTVVLGADEDFWLQVGIDPIQIMTGAGTFYTLRCYLDDRPIFLGRNGRISVFSSERALARYLADEHDHDLSDLSTYDDIRTAATDGSLAVDVTDDNVYVLTGLADDFADGPGAVDREQLDLAVELLRDIGDYSEESTVDKALDAARPLGKLVAYVLDPDSVGKPGAPYAAVVREWEKLERFIESRLRRE</sequence>